<evidence type="ECO:0000256" key="8">
    <source>
        <dbReference type="ARBA" id="ARBA00023065"/>
    </source>
</evidence>
<protein>
    <submittedName>
        <fullName evidence="13">Magnesium and cobalt transport protein CorA</fullName>
    </submittedName>
</protein>
<dbReference type="InterPro" id="IPR045861">
    <property type="entry name" value="CorA_cytoplasmic_dom"/>
</dbReference>
<comment type="catalytic activity">
    <reaction evidence="10">
        <text>Mg(2+)(in) = Mg(2+)(out)</text>
        <dbReference type="Rhea" id="RHEA:29827"/>
        <dbReference type="ChEBI" id="CHEBI:18420"/>
    </reaction>
</comment>
<gene>
    <name evidence="13" type="ORF">C7K55_00965</name>
</gene>
<comment type="similarity">
    <text evidence="2">Belongs to the CorA metal ion transporter (MIT) (TC 1.A.35) family.</text>
</comment>
<dbReference type="GO" id="GO:0015087">
    <property type="term" value="F:cobalt ion transmembrane transporter activity"/>
    <property type="evidence" value="ECO:0007669"/>
    <property type="project" value="TreeGrafter"/>
</dbReference>
<dbReference type="PANTHER" id="PTHR46494:SF1">
    <property type="entry name" value="CORA FAMILY METAL ION TRANSPORTER (EUROFUNG)"/>
    <property type="match status" value="1"/>
</dbReference>
<evidence type="ECO:0000256" key="7">
    <source>
        <dbReference type="ARBA" id="ARBA00022989"/>
    </source>
</evidence>
<evidence type="ECO:0000256" key="9">
    <source>
        <dbReference type="ARBA" id="ARBA00023136"/>
    </source>
</evidence>
<evidence type="ECO:0000256" key="10">
    <source>
        <dbReference type="ARBA" id="ARBA00034269"/>
    </source>
</evidence>
<dbReference type="Proteomes" id="UP000243002">
    <property type="component" value="Unassembled WGS sequence"/>
</dbReference>
<keyword evidence="6" id="KW-0460">Magnesium</keyword>
<evidence type="ECO:0000256" key="4">
    <source>
        <dbReference type="ARBA" id="ARBA00022475"/>
    </source>
</evidence>
<name>A0A2P7N253_9CYAN</name>
<feature type="transmembrane region" description="Helical" evidence="12">
    <location>
        <begin position="313"/>
        <end position="334"/>
    </location>
</feature>
<dbReference type="Pfam" id="PF01544">
    <property type="entry name" value="CorA"/>
    <property type="match status" value="1"/>
</dbReference>
<evidence type="ECO:0000256" key="1">
    <source>
        <dbReference type="ARBA" id="ARBA00004651"/>
    </source>
</evidence>
<comment type="subcellular location">
    <subcellularLocation>
        <location evidence="1">Cell membrane</location>
        <topology evidence="1">Multi-pass membrane protein</topology>
    </subcellularLocation>
</comment>
<evidence type="ECO:0000256" key="6">
    <source>
        <dbReference type="ARBA" id="ARBA00022842"/>
    </source>
</evidence>
<dbReference type="Gene3D" id="1.20.58.340">
    <property type="entry name" value="Magnesium transport protein CorA, transmembrane region"/>
    <property type="match status" value="2"/>
</dbReference>
<evidence type="ECO:0000313" key="14">
    <source>
        <dbReference type="Proteomes" id="UP000243002"/>
    </source>
</evidence>
<dbReference type="InterPro" id="IPR045863">
    <property type="entry name" value="CorA_TM1_TM2"/>
</dbReference>
<dbReference type="SUPFAM" id="SSF143865">
    <property type="entry name" value="CorA soluble domain-like"/>
    <property type="match status" value="1"/>
</dbReference>
<dbReference type="InterPro" id="IPR002523">
    <property type="entry name" value="MgTranspt_CorA/ZnTranspt_ZntB"/>
</dbReference>
<organism evidence="13 14">
    <name type="scientific">Cyanobium usitatum str. Tous</name>
    <dbReference type="NCBI Taxonomy" id="2116684"/>
    <lineage>
        <taxon>Bacteria</taxon>
        <taxon>Bacillati</taxon>
        <taxon>Cyanobacteriota</taxon>
        <taxon>Cyanophyceae</taxon>
        <taxon>Synechococcales</taxon>
        <taxon>Prochlorococcaceae</taxon>
        <taxon>Cyanobium</taxon>
    </lineage>
</organism>
<keyword evidence="8" id="KW-0406">Ion transport</keyword>
<dbReference type="SUPFAM" id="SSF144083">
    <property type="entry name" value="Magnesium transport protein CorA, transmembrane region"/>
    <property type="match status" value="1"/>
</dbReference>
<dbReference type="EMBL" id="PXXO01000001">
    <property type="protein sequence ID" value="PSJ07528.1"/>
    <property type="molecule type" value="Genomic_DNA"/>
</dbReference>
<dbReference type="OrthoDB" id="9803416at2"/>
<dbReference type="AlphaFoldDB" id="A0A2P7N253"/>
<dbReference type="Gene3D" id="3.30.460.20">
    <property type="entry name" value="CorA soluble domain-like"/>
    <property type="match status" value="1"/>
</dbReference>
<evidence type="ECO:0000256" key="3">
    <source>
        <dbReference type="ARBA" id="ARBA00022448"/>
    </source>
</evidence>
<feature type="transmembrane region" description="Helical" evidence="12">
    <location>
        <begin position="282"/>
        <end position="301"/>
    </location>
</feature>
<dbReference type="GO" id="GO:0005886">
    <property type="term" value="C:plasma membrane"/>
    <property type="evidence" value="ECO:0007669"/>
    <property type="project" value="UniProtKB-SubCell"/>
</dbReference>
<evidence type="ECO:0000313" key="13">
    <source>
        <dbReference type="EMBL" id="PSJ07528.1"/>
    </source>
</evidence>
<comment type="function">
    <text evidence="11">Mediates influx of magnesium ions. Alternates between open and closed states. Activated by low cytoplasmic Mg(2+) levels. Inactive when cytoplasmic Mg(2+) levels are high.</text>
</comment>
<keyword evidence="3" id="KW-0813">Transport</keyword>
<dbReference type="FunFam" id="1.20.58.340:FF:000004">
    <property type="entry name" value="Magnesium transport protein CorA"/>
    <property type="match status" value="1"/>
</dbReference>
<keyword evidence="14" id="KW-1185">Reference proteome</keyword>
<keyword evidence="4" id="KW-1003">Cell membrane</keyword>
<evidence type="ECO:0000256" key="12">
    <source>
        <dbReference type="SAM" id="Phobius"/>
    </source>
</evidence>
<dbReference type="GO" id="GO:0000287">
    <property type="term" value="F:magnesium ion binding"/>
    <property type="evidence" value="ECO:0007669"/>
    <property type="project" value="TreeGrafter"/>
</dbReference>
<dbReference type="GO" id="GO:0015095">
    <property type="term" value="F:magnesium ion transmembrane transporter activity"/>
    <property type="evidence" value="ECO:0007669"/>
    <property type="project" value="TreeGrafter"/>
</dbReference>
<sequence>MPAHLYVSGGRHRSCFSAVLFEPDGPRLIFLHDPAELLPLQALGYPIWLRVMGLGDPGAVEAMLDVVQVPRMLLPPLLEVPQRSRVDGLGEAVIVVLHRLSFARDPFHLLSSQVGLLLLPNLLVTFEEAPAGESFPELTAWLESRVGEVEHRDLDDILHFLVDELLDALFPMLEQIANRLDDLEEAALRDPKPKLLARAFVYRSNLRTIRNQVWPLRHQIRVLLRQRQQLLGPEALVGFQEMADLVELLFENCELLRHQCDAITQAYAASVGNRMNQVMKTLTILTSIFAPLTFIAGIYGMNFENMPELRWHLGYLYCIVLMAIVSVIQTYWLWRRGWFADWTAPR</sequence>
<accession>A0A2P7N253</accession>
<dbReference type="PANTHER" id="PTHR46494">
    <property type="entry name" value="CORA FAMILY METAL ION TRANSPORTER (EUROFUNG)"/>
    <property type="match status" value="1"/>
</dbReference>
<proteinExistence type="inferred from homology"/>
<evidence type="ECO:0000256" key="2">
    <source>
        <dbReference type="ARBA" id="ARBA00009765"/>
    </source>
</evidence>
<keyword evidence="7 12" id="KW-1133">Transmembrane helix</keyword>
<evidence type="ECO:0000256" key="5">
    <source>
        <dbReference type="ARBA" id="ARBA00022692"/>
    </source>
</evidence>
<keyword evidence="5 12" id="KW-0812">Transmembrane</keyword>
<evidence type="ECO:0000256" key="11">
    <source>
        <dbReference type="ARBA" id="ARBA00045497"/>
    </source>
</evidence>
<comment type="caution">
    <text evidence="13">The sequence shown here is derived from an EMBL/GenBank/DDBJ whole genome shotgun (WGS) entry which is preliminary data.</text>
</comment>
<keyword evidence="9 12" id="KW-0472">Membrane</keyword>
<dbReference type="GO" id="GO:0050897">
    <property type="term" value="F:cobalt ion binding"/>
    <property type="evidence" value="ECO:0007669"/>
    <property type="project" value="TreeGrafter"/>
</dbReference>
<reference evidence="13 14" key="1">
    <citation type="journal article" date="2018" name="Environ. Microbiol.">
        <title>Ecological and genomic features of two widespread freshwater picocyanobacteria.</title>
        <authorList>
            <person name="Cabello-Yeves P.J."/>
            <person name="Picazo A."/>
            <person name="Camacho A."/>
            <person name="Callieri C."/>
            <person name="Rosselli R."/>
            <person name="Roda-Garcia J.J."/>
            <person name="Coutinho F.H."/>
            <person name="Rodriguez-Valera F."/>
        </authorList>
    </citation>
    <scope>NUCLEOTIDE SEQUENCE [LARGE SCALE GENOMIC DNA]</scope>
    <source>
        <strain evidence="13 14">Tous</strain>
    </source>
</reference>